<dbReference type="InterPro" id="IPR012664">
    <property type="entry name" value="CHP02452"/>
</dbReference>
<protein>
    <recommendedName>
        <fullName evidence="1">Microbial-type PARG catalytic domain-containing protein</fullName>
    </recommendedName>
</protein>
<evidence type="ECO:0000313" key="2">
    <source>
        <dbReference type="EMBL" id="KAK0486277.1"/>
    </source>
</evidence>
<feature type="domain" description="Microbial-type PARG catalytic" evidence="1">
    <location>
        <begin position="23"/>
        <end position="179"/>
    </location>
</feature>
<comment type="caution">
    <text evidence="2">The sequence shown here is derived from an EMBL/GenBank/DDBJ whole genome shotgun (WGS) entry which is preliminary data.</text>
</comment>
<organism evidence="2 3">
    <name type="scientific">Armillaria novae-zelandiae</name>
    <dbReference type="NCBI Taxonomy" id="153914"/>
    <lineage>
        <taxon>Eukaryota</taxon>
        <taxon>Fungi</taxon>
        <taxon>Dikarya</taxon>
        <taxon>Basidiomycota</taxon>
        <taxon>Agaricomycotina</taxon>
        <taxon>Agaricomycetes</taxon>
        <taxon>Agaricomycetidae</taxon>
        <taxon>Agaricales</taxon>
        <taxon>Marasmiineae</taxon>
        <taxon>Physalacriaceae</taxon>
        <taxon>Armillaria</taxon>
    </lineage>
</organism>
<dbReference type="PIRSF" id="PIRSF014899">
    <property type="entry name" value="UCP014899"/>
    <property type="match status" value="1"/>
</dbReference>
<dbReference type="AlphaFoldDB" id="A0AA39PL48"/>
<dbReference type="PANTHER" id="PTHR35596:SF1">
    <property type="entry name" value="MICROBIAL-TYPE PARG CATALYTIC DOMAIN-CONTAINING PROTEIN"/>
    <property type="match status" value="1"/>
</dbReference>
<dbReference type="Pfam" id="PF10021">
    <property type="entry name" value="PARG_cat_microb"/>
    <property type="match status" value="1"/>
</dbReference>
<dbReference type="EMBL" id="JAUEPR010000004">
    <property type="protein sequence ID" value="KAK0486277.1"/>
    <property type="molecule type" value="Genomic_DNA"/>
</dbReference>
<accession>A0AA39PL48</accession>
<proteinExistence type="predicted"/>
<dbReference type="Gene3D" id="3.40.220.10">
    <property type="entry name" value="Leucine Aminopeptidase, subunit E, domain 1"/>
    <property type="match status" value="1"/>
</dbReference>
<sequence length="308" mass="34043">MPGSPWKWQPKDSAPRLSRKKIAEQTLNAIKHGHFDLHGAKHDLATAEERSCRSTKYYAPNSLLSTWSQTPGPSLVAKTHITISEISTLEGLRNLATSNSHGGKIAVLNFASAKNPGGGFLSGARAQEESVARSSTLYPSLMTETAQEFYRLHNQKKNQDRGFYTHAMIYSPSVLFFRDDVGEWLKPVEADVVTSPAVNAGTVRDHAGDEDEVLEEKIEKEMWERMGRILFLCEKTGAKTLVLGSFGTGVFKNKVSLVARHWADLLAVPGARFADSFSRIEFAILGKETVNEFREVYESRIKEGGATG</sequence>
<dbReference type="PANTHER" id="PTHR35596">
    <property type="entry name" value="DUF2263 DOMAIN-CONTAINING PROTEIN"/>
    <property type="match status" value="1"/>
</dbReference>
<evidence type="ECO:0000313" key="3">
    <source>
        <dbReference type="Proteomes" id="UP001175227"/>
    </source>
</evidence>
<dbReference type="InterPro" id="IPR043472">
    <property type="entry name" value="Macro_dom-like"/>
</dbReference>
<name>A0AA39PL48_9AGAR</name>
<keyword evidence="3" id="KW-1185">Reference proteome</keyword>
<dbReference type="NCBIfam" id="TIGR02452">
    <property type="entry name" value="TIGR02452 family protein"/>
    <property type="match status" value="1"/>
</dbReference>
<dbReference type="Proteomes" id="UP001175227">
    <property type="component" value="Unassembled WGS sequence"/>
</dbReference>
<dbReference type="InterPro" id="IPR019261">
    <property type="entry name" value="PARG_cat_microbial"/>
</dbReference>
<reference evidence="2" key="1">
    <citation type="submission" date="2023-06" db="EMBL/GenBank/DDBJ databases">
        <authorList>
            <consortium name="Lawrence Berkeley National Laboratory"/>
            <person name="Ahrendt S."/>
            <person name="Sahu N."/>
            <person name="Indic B."/>
            <person name="Wong-Bajracharya J."/>
            <person name="Merenyi Z."/>
            <person name="Ke H.-M."/>
            <person name="Monk M."/>
            <person name="Kocsube S."/>
            <person name="Drula E."/>
            <person name="Lipzen A."/>
            <person name="Balint B."/>
            <person name="Henrissat B."/>
            <person name="Andreopoulos B."/>
            <person name="Martin F.M."/>
            <person name="Harder C.B."/>
            <person name="Rigling D."/>
            <person name="Ford K.L."/>
            <person name="Foster G.D."/>
            <person name="Pangilinan J."/>
            <person name="Papanicolaou A."/>
            <person name="Barry K."/>
            <person name="LaButti K."/>
            <person name="Viragh M."/>
            <person name="Koriabine M."/>
            <person name="Yan M."/>
            <person name="Riley R."/>
            <person name="Champramary S."/>
            <person name="Plett K.L."/>
            <person name="Tsai I.J."/>
            <person name="Slot J."/>
            <person name="Sipos G."/>
            <person name="Plett J."/>
            <person name="Nagy L.G."/>
            <person name="Grigoriev I.V."/>
        </authorList>
    </citation>
    <scope>NUCLEOTIDE SEQUENCE</scope>
    <source>
        <strain evidence="2">ICMP 16352</strain>
    </source>
</reference>
<evidence type="ECO:0000259" key="1">
    <source>
        <dbReference type="Pfam" id="PF10021"/>
    </source>
</evidence>
<gene>
    <name evidence="2" type="ORF">IW261DRAFT_1454695</name>
</gene>